<dbReference type="RefSeq" id="WP_121735995.1">
    <property type="nucleotide sequence ID" value="NZ_QXXG01000011.1"/>
</dbReference>
<reference evidence="1 2" key="1">
    <citation type="submission" date="2018-09" db="EMBL/GenBank/DDBJ databases">
        <title>Murine metabolic-syndrome-specific gut microbial biobank.</title>
        <authorList>
            <person name="Liu C."/>
        </authorList>
    </citation>
    <scope>NUCLEOTIDE SEQUENCE [LARGE SCALE GENOMIC DNA]</scope>
    <source>
        <strain evidence="1 2">8-P5</strain>
    </source>
</reference>
<protein>
    <submittedName>
        <fullName evidence="1">CRISPR-associated protein</fullName>
    </submittedName>
</protein>
<name>A0A3L7ZQS6_PARDI</name>
<evidence type="ECO:0000313" key="1">
    <source>
        <dbReference type="EMBL" id="RLT73641.1"/>
    </source>
</evidence>
<dbReference type="AlphaFoldDB" id="A0A3L7ZQS6"/>
<accession>A0A3L7ZQS6</accession>
<dbReference type="EMBL" id="RAYI01000015">
    <property type="protein sequence ID" value="RLT73641.1"/>
    <property type="molecule type" value="Genomic_DNA"/>
</dbReference>
<proteinExistence type="predicted"/>
<gene>
    <name evidence="1" type="ORF">D7V78_09455</name>
</gene>
<comment type="caution">
    <text evidence="1">The sequence shown here is derived from an EMBL/GenBank/DDBJ whole genome shotgun (WGS) entry which is preliminary data.</text>
</comment>
<sequence>MFINLSNHPSTNWSEKQLADARQYGDIVEYPFPDIPATEGEGYVASLSMEYAHEIIERYDPSEDVVHIMGEMCFSFALVRLLRKSGFVCVASTSERIVKEDRPGHKEVFFNFIRFRQYGFL</sequence>
<organism evidence="1 2">
    <name type="scientific">Parabacteroides distasonis</name>
    <dbReference type="NCBI Taxonomy" id="823"/>
    <lineage>
        <taxon>Bacteria</taxon>
        <taxon>Pseudomonadati</taxon>
        <taxon>Bacteroidota</taxon>
        <taxon>Bacteroidia</taxon>
        <taxon>Bacteroidales</taxon>
        <taxon>Tannerellaceae</taxon>
        <taxon>Parabacteroides</taxon>
    </lineage>
</organism>
<evidence type="ECO:0000313" key="2">
    <source>
        <dbReference type="Proteomes" id="UP000278164"/>
    </source>
</evidence>
<dbReference type="OrthoDB" id="1452810at2"/>
<dbReference type="Proteomes" id="UP000278164">
    <property type="component" value="Unassembled WGS sequence"/>
</dbReference>